<sequence length="121" mass="12782">MGVTKKILSPGNGTDKPKAGDQISMLYTGCLYDQNAGEANHFMGKQFDSTTGRGPFSTAIGVGRLIRGWDEAVVDMTLGEKAILTITGDYAYGARGFPGLIPPNATLVFEVQLIGINGKQA</sequence>
<keyword evidence="9" id="KW-1185">Reference proteome</keyword>
<dbReference type="InterPro" id="IPR050689">
    <property type="entry name" value="FKBP-type_PPIase"/>
</dbReference>
<dbReference type="OrthoDB" id="1902587at2759"/>
<dbReference type="PANTHER" id="PTHR10516:SF443">
    <property type="entry name" value="FK506-BINDING PROTEIN 59-RELATED"/>
    <property type="match status" value="1"/>
</dbReference>
<organism evidence="8 9">
    <name type="scientific">Ascosphaera apis ARSEF 7405</name>
    <dbReference type="NCBI Taxonomy" id="392613"/>
    <lineage>
        <taxon>Eukaryota</taxon>
        <taxon>Fungi</taxon>
        <taxon>Dikarya</taxon>
        <taxon>Ascomycota</taxon>
        <taxon>Pezizomycotina</taxon>
        <taxon>Eurotiomycetes</taxon>
        <taxon>Eurotiomycetidae</taxon>
        <taxon>Onygenales</taxon>
        <taxon>Ascosphaeraceae</taxon>
        <taxon>Ascosphaera</taxon>
    </lineage>
</organism>
<accession>A0A162IJN2</accession>
<dbReference type="Pfam" id="PF00254">
    <property type="entry name" value="FKBP_C"/>
    <property type="match status" value="1"/>
</dbReference>
<evidence type="ECO:0000256" key="1">
    <source>
        <dbReference type="ARBA" id="ARBA00000971"/>
    </source>
</evidence>
<comment type="caution">
    <text evidence="8">The sequence shown here is derived from an EMBL/GenBank/DDBJ whole genome shotgun (WGS) entry which is preliminary data.</text>
</comment>
<dbReference type="AlphaFoldDB" id="A0A162IJN2"/>
<keyword evidence="3 6" id="KW-0697">Rotamase</keyword>
<evidence type="ECO:0000256" key="3">
    <source>
        <dbReference type="ARBA" id="ARBA00023110"/>
    </source>
</evidence>
<dbReference type="InterPro" id="IPR046357">
    <property type="entry name" value="PPIase_dom_sf"/>
</dbReference>
<dbReference type="FunFam" id="3.10.50.40:FF:000050">
    <property type="entry name" value="Peptidylprolyl isomerase"/>
    <property type="match status" value="1"/>
</dbReference>
<feature type="domain" description="PPIase FKBP-type" evidence="7">
    <location>
        <begin position="20"/>
        <end position="117"/>
    </location>
</feature>
<evidence type="ECO:0000259" key="7">
    <source>
        <dbReference type="PROSITE" id="PS50059"/>
    </source>
</evidence>
<dbReference type="GO" id="GO:0005737">
    <property type="term" value="C:cytoplasm"/>
    <property type="evidence" value="ECO:0007669"/>
    <property type="project" value="TreeGrafter"/>
</dbReference>
<evidence type="ECO:0000256" key="2">
    <source>
        <dbReference type="ARBA" id="ARBA00002388"/>
    </source>
</evidence>
<dbReference type="Gene3D" id="3.10.50.40">
    <property type="match status" value="1"/>
</dbReference>
<protein>
    <recommendedName>
        <fullName evidence="6">peptidylprolyl isomerase</fullName>
        <ecNumber evidence="6">5.2.1.8</ecNumber>
    </recommendedName>
</protein>
<evidence type="ECO:0000313" key="8">
    <source>
        <dbReference type="EMBL" id="KZZ95182.1"/>
    </source>
</evidence>
<keyword evidence="4 6" id="KW-0413">Isomerase</keyword>
<evidence type="ECO:0000313" key="9">
    <source>
        <dbReference type="Proteomes" id="UP000242877"/>
    </source>
</evidence>
<evidence type="ECO:0000256" key="5">
    <source>
        <dbReference type="ARBA" id="ARBA00038106"/>
    </source>
</evidence>
<dbReference type="EMBL" id="AZGZ01000005">
    <property type="protein sequence ID" value="KZZ95182.1"/>
    <property type="molecule type" value="Genomic_DNA"/>
</dbReference>
<comment type="function">
    <text evidence="2">PPIases accelerate the folding of proteins. It catalyzes the cis-trans isomerization of proline imidic peptide bonds in oligopeptides.</text>
</comment>
<evidence type="ECO:0000256" key="4">
    <source>
        <dbReference type="ARBA" id="ARBA00023235"/>
    </source>
</evidence>
<gene>
    <name evidence="8" type="ORF">AAP_01670</name>
</gene>
<dbReference type="GO" id="GO:0003755">
    <property type="term" value="F:peptidyl-prolyl cis-trans isomerase activity"/>
    <property type="evidence" value="ECO:0007669"/>
    <property type="project" value="UniProtKB-KW"/>
</dbReference>
<name>A0A162IJN2_9EURO</name>
<dbReference type="EC" id="5.2.1.8" evidence="6"/>
<dbReference type="SUPFAM" id="SSF54534">
    <property type="entry name" value="FKBP-like"/>
    <property type="match status" value="1"/>
</dbReference>
<reference evidence="8 9" key="1">
    <citation type="journal article" date="2016" name="Genome Biol. Evol.">
        <title>Divergent and convergent evolution of fungal pathogenicity.</title>
        <authorList>
            <person name="Shang Y."/>
            <person name="Xiao G."/>
            <person name="Zheng P."/>
            <person name="Cen K."/>
            <person name="Zhan S."/>
            <person name="Wang C."/>
        </authorList>
    </citation>
    <scope>NUCLEOTIDE SEQUENCE [LARGE SCALE GENOMIC DNA]</scope>
    <source>
        <strain evidence="8 9">ARSEF 7405</strain>
    </source>
</reference>
<comment type="catalytic activity">
    <reaction evidence="1 6">
        <text>[protein]-peptidylproline (omega=180) = [protein]-peptidylproline (omega=0)</text>
        <dbReference type="Rhea" id="RHEA:16237"/>
        <dbReference type="Rhea" id="RHEA-COMP:10747"/>
        <dbReference type="Rhea" id="RHEA-COMP:10748"/>
        <dbReference type="ChEBI" id="CHEBI:83833"/>
        <dbReference type="ChEBI" id="CHEBI:83834"/>
        <dbReference type="EC" id="5.2.1.8"/>
    </reaction>
</comment>
<dbReference type="PROSITE" id="PS50059">
    <property type="entry name" value="FKBP_PPIASE"/>
    <property type="match status" value="1"/>
</dbReference>
<dbReference type="Proteomes" id="UP000242877">
    <property type="component" value="Unassembled WGS sequence"/>
</dbReference>
<evidence type="ECO:0000256" key="6">
    <source>
        <dbReference type="PROSITE-ProRule" id="PRU00277"/>
    </source>
</evidence>
<dbReference type="VEuPathDB" id="FungiDB:AAP_01670"/>
<comment type="similarity">
    <text evidence="5">Belongs to the FKBP-type PPIase family. FKBP1 subfamily.</text>
</comment>
<dbReference type="PANTHER" id="PTHR10516">
    <property type="entry name" value="PEPTIDYL-PROLYL CIS-TRANS ISOMERASE"/>
    <property type="match status" value="1"/>
</dbReference>
<dbReference type="InterPro" id="IPR001179">
    <property type="entry name" value="PPIase_FKBP_dom"/>
</dbReference>
<proteinExistence type="inferred from homology"/>